<protein>
    <recommendedName>
        <fullName evidence="4">Tyrosine specific protein phosphatases domain-containing protein</fullName>
    </recommendedName>
</protein>
<feature type="region of interest" description="Disordered" evidence="1">
    <location>
        <begin position="377"/>
        <end position="443"/>
    </location>
</feature>
<dbReference type="PANTHER" id="PTHR31126">
    <property type="entry name" value="TYROSINE-PROTEIN PHOSPHATASE"/>
    <property type="match status" value="1"/>
</dbReference>
<feature type="compositionally biased region" description="Polar residues" evidence="1">
    <location>
        <begin position="417"/>
        <end position="432"/>
    </location>
</feature>
<evidence type="ECO:0000313" key="3">
    <source>
        <dbReference type="Proteomes" id="UP000306050"/>
    </source>
</evidence>
<feature type="compositionally biased region" description="Low complexity" evidence="1">
    <location>
        <begin position="387"/>
        <end position="411"/>
    </location>
</feature>
<dbReference type="RefSeq" id="XP_029738590.1">
    <property type="nucleotide sequence ID" value="XM_029884840.1"/>
</dbReference>
<evidence type="ECO:0000313" key="2">
    <source>
        <dbReference type="EMBL" id="TKY86605.1"/>
    </source>
</evidence>
<accession>A0A4U7KQ43</accession>
<feature type="compositionally biased region" description="Polar residues" evidence="1">
    <location>
        <begin position="497"/>
        <end position="521"/>
    </location>
</feature>
<feature type="compositionally biased region" description="Basic and acidic residues" evidence="1">
    <location>
        <begin position="686"/>
        <end position="695"/>
    </location>
</feature>
<sequence>MSLKPLTPPLRFSTVAFAITDQPQPCWQPSVAEDGANLRSHPHHRESVYRGAYPKARNLSFLSRLHLRTVLSLTPRPLDNDAILSTWSSSAADPSSSSGSPTVAEKAAKLDIQLLHVRCEKPKDESGGLTREGAARALSILLDRRNHPIYIHCLDGVEVTSTLVACMRKVQAWSNPAILAELGRALRDSNSSEWTEVPSHLSSFLAKFGQPDGIRLPPRNHIPSWLWPAPNPLSMLADPYAWAGSAHPSSHLVPSHNHGHGQNGTSSSSTSSNDASMSRTASHANNNGSSESHSSAAMATTSAHSSMHSQLRRDRHLPIHHPTLKLHFENDPDLPPEPVASPLSTSAALASISSAQRPATPSRLPHHSLLAASFQANGSLRTPPHSRPASRAGRASTSSSHHTASRSLSLAPDEASARSSASTPRNSVSSLITPRPASPIQQLPASAIPSVAAFLEDQVHDRDNILDVESALHQDNQSPTRRSRSEPSPEVSLDLPYTNNSLSNPVQTSVSAQPASTSITSPVDADTDEIDVSTPRARPTTSSNFNIGIAGTIFHHDDDITDNEGETALSDRAARLMNNARVVIPLEQRRRRTVLDEAEGEQTPTKANALAQRQSLHSSGQFTVGVSSLERATALAQMHPSKRANEPSRDVTSSSRSSFDQHAVDDKAEDIVQSPSTYEPDDEDRVSDSGKKSDEYQDEDNNEASDRDQAEVDQSDIESDEDEEGEEEEEDEDEDEDEEEDEDEDEEEDEDEDEEEDEDEDEDDLALEALDLEGY</sequence>
<dbReference type="AlphaFoldDB" id="A0A4U7KQ43"/>
<dbReference type="EMBL" id="SRRM01000016">
    <property type="protein sequence ID" value="TKY86605.1"/>
    <property type="molecule type" value="Genomic_DNA"/>
</dbReference>
<feature type="region of interest" description="Disordered" evidence="1">
    <location>
        <begin position="594"/>
        <end position="616"/>
    </location>
</feature>
<dbReference type="OrthoDB" id="6375174at2759"/>
<dbReference type="GeneID" id="40727139"/>
<evidence type="ECO:0008006" key="4">
    <source>
        <dbReference type="Google" id="ProtNLM"/>
    </source>
</evidence>
<dbReference type="Gene3D" id="3.90.190.10">
    <property type="entry name" value="Protein tyrosine phosphatase superfamily"/>
    <property type="match status" value="1"/>
</dbReference>
<feature type="compositionally biased region" description="Low complexity" evidence="1">
    <location>
        <begin position="263"/>
        <end position="309"/>
    </location>
</feature>
<keyword evidence="3" id="KW-1185">Reference proteome</keyword>
<feature type="region of interest" description="Disordered" evidence="1">
    <location>
        <begin position="247"/>
        <end position="312"/>
    </location>
</feature>
<dbReference type="SUPFAM" id="SSF52799">
    <property type="entry name" value="(Phosphotyrosine protein) phosphatases II"/>
    <property type="match status" value="1"/>
</dbReference>
<feature type="compositionally biased region" description="Acidic residues" evidence="1">
    <location>
        <begin position="711"/>
        <end position="775"/>
    </location>
</feature>
<dbReference type="Proteomes" id="UP000306050">
    <property type="component" value="Chromosome SGRAM_3"/>
</dbReference>
<dbReference type="KEGG" id="sgra:EX895_004244"/>
<comment type="caution">
    <text evidence="2">The sequence shown here is derived from an EMBL/GenBank/DDBJ whole genome shotgun (WGS) entry which is preliminary data.</text>
</comment>
<dbReference type="FunFam" id="3.90.190.10:FF:000084">
    <property type="entry name" value="Tyrosine phospatase-like protein"/>
    <property type="match status" value="1"/>
</dbReference>
<proteinExistence type="predicted"/>
<gene>
    <name evidence="2" type="ORF">EX895_004244</name>
</gene>
<dbReference type="PANTHER" id="PTHR31126:SF14">
    <property type="entry name" value="TYROSINE-PROTEIN PHOSPHATASE OCA6-RELATED"/>
    <property type="match status" value="1"/>
</dbReference>
<reference evidence="2 3" key="1">
    <citation type="submission" date="2019-05" db="EMBL/GenBank/DDBJ databases">
        <title>Sporisorium graminicola CBS 10092 draft sequencing and annotation.</title>
        <authorList>
            <person name="Solano-Gonzalez S."/>
            <person name="Caddick M.X."/>
            <person name="Darby A."/>
        </authorList>
    </citation>
    <scope>NUCLEOTIDE SEQUENCE [LARGE SCALE GENOMIC DNA]</scope>
    <source>
        <strain evidence="2 3">CBS 10092</strain>
    </source>
</reference>
<name>A0A4U7KQ43_9BASI</name>
<dbReference type="GO" id="GO:0016791">
    <property type="term" value="F:phosphatase activity"/>
    <property type="evidence" value="ECO:0007669"/>
    <property type="project" value="TreeGrafter"/>
</dbReference>
<feature type="compositionally biased region" description="Polar residues" evidence="1">
    <location>
        <begin position="602"/>
        <end position="616"/>
    </location>
</feature>
<organism evidence="2 3">
    <name type="scientific">Sporisorium graminicola</name>
    <dbReference type="NCBI Taxonomy" id="280036"/>
    <lineage>
        <taxon>Eukaryota</taxon>
        <taxon>Fungi</taxon>
        <taxon>Dikarya</taxon>
        <taxon>Basidiomycota</taxon>
        <taxon>Ustilaginomycotina</taxon>
        <taxon>Ustilaginomycetes</taxon>
        <taxon>Ustilaginales</taxon>
        <taxon>Ustilaginaceae</taxon>
        <taxon>Sporisorium</taxon>
    </lineage>
</organism>
<dbReference type="InterPro" id="IPR004861">
    <property type="entry name" value="Siw14-like"/>
</dbReference>
<dbReference type="Pfam" id="PF03162">
    <property type="entry name" value="Y_phosphatase2"/>
    <property type="match status" value="2"/>
</dbReference>
<dbReference type="InterPro" id="IPR029021">
    <property type="entry name" value="Prot-tyrosine_phosphatase-like"/>
</dbReference>
<feature type="region of interest" description="Disordered" evidence="1">
    <location>
        <begin position="636"/>
        <end position="775"/>
    </location>
</feature>
<evidence type="ECO:0000256" key="1">
    <source>
        <dbReference type="SAM" id="MobiDB-lite"/>
    </source>
</evidence>
<feature type="region of interest" description="Disordered" evidence="1">
    <location>
        <begin position="471"/>
        <end position="527"/>
    </location>
</feature>